<feature type="compositionally biased region" description="Pro residues" evidence="1">
    <location>
        <begin position="540"/>
        <end position="558"/>
    </location>
</feature>
<feature type="compositionally biased region" description="Basic and acidic residues" evidence="1">
    <location>
        <begin position="665"/>
        <end position="687"/>
    </location>
</feature>
<evidence type="ECO:0000313" key="3">
    <source>
        <dbReference type="EMBL" id="CEM07920.1"/>
    </source>
</evidence>
<accession>A0A0G4F5Z6</accession>
<dbReference type="EMBL" id="CDMZ01000153">
    <property type="protein sequence ID" value="CEM07920.1"/>
    <property type="molecule type" value="Genomic_DNA"/>
</dbReference>
<feature type="region of interest" description="Disordered" evidence="1">
    <location>
        <begin position="334"/>
        <end position="958"/>
    </location>
</feature>
<proteinExistence type="predicted"/>
<feature type="compositionally biased region" description="Pro residues" evidence="1">
    <location>
        <begin position="736"/>
        <end position="754"/>
    </location>
</feature>
<feature type="compositionally biased region" description="Basic and acidic residues" evidence="1">
    <location>
        <begin position="873"/>
        <end position="888"/>
    </location>
</feature>
<feature type="compositionally biased region" description="Pro residues" evidence="1">
    <location>
        <begin position="624"/>
        <end position="633"/>
    </location>
</feature>
<keyword evidence="2" id="KW-0472">Membrane</keyword>
<feature type="compositionally biased region" description="Basic and acidic residues" evidence="1">
    <location>
        <begin position="846"/>
        <end position="861"/>
    </location>
</feature>
<feature type="compositionally biased region" description="Pro residues" evidence="1">
    <location>
        <begin position="414"/>
        <end position="425"/>
    </location>
</feature>
<sequence length="1139" mass="126182">MTAGEVRDDATANTIATSATPKPPKIEREFKRTPTGFVKWFFFVCNRRRSSWKFAQFYRVCALENLLMALVSLYVWWLVVHAEFKDSEWPFWDHKLDMELSKERNPCGDGKLWCSKCTAWGETDSVGSSFLLRLPPSPDALVGRHLQDQMEGVPCTPSGQADVSFWCAFPISECLQNKEGAHGEVCEWPVQVLHRNQKNPVKELQSLNIEGDICSGWRGHPVPGNDLLRGWRLLHGDFYDDSSTETDCCEKRSRDRQALMSKRDPFGLGGVNGKVKDQFDLNERKMKRCRSFQGMKEIFQDSLIEDICALDTPPLLQQSPSDFLQLISLSVPPEESEYQQMQEKTMAGEPPPAQQHTYTANEAQQAQQSLEGTQRQMMASQPPANQTISLEPGKKPPTGYVSDQVVSSEDQPIPVDPTDPFPPSAPSSSPATPSEEEEEKTQKTLPPRTESAQQETDPHPAPNPPSPSPSAAPPILQSPPAQQLQEAQADSSSSPSTPADVPQPSPPSPSHSSLIPPAPNSSPAQQQTWQQTPPMQNGMPPSPPEAATGSPPPPPSPQSAPAETLPDSPPPVDFPPSPPPEGNLESPPLPPSLPVTPLPPEESPPPQTTQPESKPNQPNLTPSSLPPRPPPLLLDPQQDEGNAKEPESVLDEQVDLNNSSGTFRSPREDKASQENKVQKVEQNEKSKGKPQSTETETEISAEDTEEANAKRSADATGDPSNGSHKSPSEIQNYTDQPPPPPPSLREAPPKPVSPSPSDSLKSTIRGGRNPVIPKSRGKEKAPKSKSSRSDQQDGDLTSTPDACTDTDCVPSQKEETPVDKKEDEKVEKKEADYEKARNVWHAMTKKLLEQREKSQPTEDTQKSQQKPGGGPATKEEKPTAPEKKKDQAQEEENNKEEGQTKGEVEEEEEEEEDGQIEGAQGGELQPRPRSPSFRTARRDRFSDGKAVRRQFKRKKKEEEVIKNNSLIEKMRVLGMIAVSNAMMRKTSEEVLSTNRKNFRDKLFRQTMRNAEDVKIDRRLLRENFIKARTGRRETDSLSSSEEGHSGEEIRRLSEGFGQCPVDYPGLLDWRSGHKPEDVGASKLWKLLNMYACAALLIWLINRVVGVYFASGVTMDACFHNSSPKSYTSFWVSLSRFIGP</sequence>
<feature type="compositionally biased region" description="Low complexity" evidence="1">
    <location>
        <begin position="510"/>
        <end position="539"/>
    </location>
</feature>
<feature type="compositionally biased region" description="Acidic residues" evidence="1">
    <location>
        <begin position="904"/>
        <end position="915"/>
    </location>
</feature>
<keyword evidence="2" id="KW-0812">Transmembrane</keyword>
<dbReference type="VEuPathDB" id="CryptoDB:Cvel_15408"/>
<feature type="compositionally biased region" description="Polar residues" evidence="1">
    <location>
        <begin position="718"/>
        <end position="735"/>
    </location>
</feature>
<feature type="compositionally biased region" description="Pro residues" evidence="1">
    <location>
        <begin position="567"/>
        <end position="608"/>
    </location>
</feature>
<keyword evidence="2" id="KW-1133">Transmembrane helix</keyword>
<feature type="compositionally biased region" description="Low complexity" evidence="1">
    <location>
        <begin position="473"/>
        <end position="500"/>
    </location>
</feature>
<feature type="transmembrane region" description="Helical" evidence="2">
    <location>
        <begin position="57"/>
        <end position="77"/>
    </location>
</feature>
<feature type="compositionally biased region" description="Polar residues" evidence="1">
    <location>
        <begin position="354"/>
        <end position="389"/>
    </location>
</feature>
<evidence type="ECO:0000256" key="1">
    <source>
        <dbReference type="SAM" id="MobiDB-lite"/>
    </source>
</evidence>
<feature type="compositionally biased region" description="Basic and acidic residues" evidence="1">
    <location>
        <begin position="776"/>
        <end position="791"/>
    </location>
</feature>
<name>A0A0G4F5Z6_9ALVE</name>
<feature type="compositionally biased region" description="Basic and acidic residues" evidence="1">
    <location>
        <begin position="936"/>
        <end position="946"/>
    </location>
</feature>
<protein>
    <submittedName>
        <fullName evidence="3">Uncharacterized protein</fullName>
    </submittedName>
</protein>
<reference evidence="3" key="1">
    <citation type="submission" date="2014-11" db="EMBL/GenBank/DDBJ databases">
        <authorList>
            <person name="Otto D Thomas"/>
            <person name="Naeem Raeece"/>
        </authorList>
    </citation>
    <scope>NUCLEOTIDE SEQUENCE</scope>
</reference>
<organism evidence="3">
    <name type="scientific">Chromera velia CCMP2878</name>
    <dbReference type="NCBI Taxonomy" id="1169474"/>
    <lineage>
        <taxon>Eukaryota</taxon>
        <taxon>Sar</taxon>
        <taxon>Alveolata</taxon>
        <taxon>Colpodellida</taxon>
        <taxon>Chromeraceae</taxon>
        <taxon>Chromera</taxon>
    </lineage>
</organism>
<gene>
    <name evidence="3" type="ORF">Cvel_15408</name>
</gene>
<feature type="compositionally biased region" description="Basic and acidic residues" evidence="1">
    <location>
        <begin position="812"/>
        <end position="837"/>
    </location>
</feature>
<feature type="compositionally biased region" description="Pro residues" evidence="1">
    <location>
        <begin position="459"/>
        <end position="472"/>
    </location>
</feature>
<dbReference type="AlphaFoldDB" id="A0A0G4F5Z6"/>
<evidence type="ECO:0000256" key="2">
    <source>
        <dbReference type="SAM" id="Phobius"/>
    </source>
</evidence>
<feature type="compositionally biased region" description="Acidic residues" evidence="1">
    <location>
        <begin position="695"/>
        <end position="706"/>
    </location>
</feature>